<gene>
    <name evidence="2" type="ORF">HHOHNEGG_00015</name>
</gene>
<dbReference type="EMBL" id="OM638104">
    <property type="protein sequence ID" value="UNY47192.1"/>
    <property type="molecule type" value="Genomic_DNA"/>
</dbReference>
<dbReference type="Proteomes" id="UP000831594">
    <property type="component" value="Segment"/>
</dbReference>
<keyword evidence="3" id="KW-1185">Reference proteome</keyword>
<protein>
    <recommendedName>
        <fullName evidence="4">Connector protein</fullName>
    </recommendedName>
</protein>
<proteinExistence type="predicted"/>
<reference evidence="2" key="1">
    <citation type="submission" date="2022-02" db="EMBL/GenBank/DDBJ databases">
        <authorList>
            <person name="Tian F."/>
            <person name="Li J."/>
            <person name="Li F."/>
            <person name="Tong Y."/>
        </authorList>
    </citation>
    <scope>NUCLEOTIDE SEQUENCE</scope>
</reference>
<evidence type="ECO:0000256" key="1">
    <source>
        <dbReference type="SAM" id="MobiDB-lite"/>
    </source>
</evidence>
<evidence type="ECO:0000313" key="2">
    <source>
        <dbReference type="EMBL" id="UNY47192.1"/>
    </source>
</evidence>
<dbReference type="InterPro" id="IPR036199">
    <property type="entry name" value="Gp10_sf"/>
</dbReference>
<evidence type="ECO:0000313" key="3">
    <source>
        <dbReference type="Proteomes" id="UP000831594"/>
    </source>
</evidence>
<dbReference type="Gene3D" id="2.40.500.10">
    <property type="entry name" value="Upper collar protein gp10 (connector protein)"/>
    <property type="match status" value="1"/>
</dbReference>
<organism evidence="2 3">
    <name type="scientific">Clostridium phage LPCPA6</name>
    <dbReference type="NCBI Taxonomy" id="2924884"/>
    <lineage>
        <taxon>Viruses</taxon>
        <taxon>Duplodnaviria</taxon>
        <taxon>Heunggongvirae</taxon>
        <taxon>Uroviricota</taxon>
        <taxon>Caudoviricetes</taxon>
        <taxon>Guelinviridae</taxon>
        <taxon>Hzauvirus</taxon>
        <taxon>Hzauvirus LPCPA6</taxon>
    </lineage>
</organism>
<evidence type="ECO:0008006" key="4">
    <source>
        <dbReference type="Google" id="ProtNLM"/>
    </source>
</evidence>
<dbReference type="Gene3D" id="3.30.1350.20">
    <property type="entry name" value="Bacteriophage PHI-29 conector. Domain 3"/>
    <property type="match status" value="1"/>
</dbReference>
<sequence>MQRDWNHNEFRILMHYQNLTMNRFRWENLPDGIESRHIEQALYLNGTAVFFKQKYTNKFRCLPAFGKGDPDIYGDWQSYDAFGYNGIKETMKADKCVPCFENDTRYPLVNSVYYFANLIAEIDRTIHINTKQQRRPYLISTTKDMELSAKRFMEKLEQDEYVIQDKGISGKRKDDLTIEVLQTKSEFLIDKLNDAKHELENDFLDIIGINNNANTDKKERLLVDEINSNNEYIDNNLDIAYKCRLEFQNKVNEKFGLNIKVVKVKDIIDKENTDKEIEKEKKKNDATSEGNDRT</sequence>
<dbReference type="Gene3D" id="1.10.246.30">
    <property type="match status" value="1"/>
</dbReference>
<accession>A0AAE9GBE2</accession>
<name>A0AAE9GBE2_9CAUD</name>
<feature type="region of interest" description="Disordered" evidence="1">
    <location>
        <begin position="273"/>
        <end position="294"/>
    </location>
</feature>
<dbReference type="InterPro" id="IPR008016">
    <property type="entry name" value="Gp10"/>
</dbReference>
<dbReference type="SUPFAM" id="SSF56826">
    <property type="entry name" value="Upper collar protein gp10 (connector protein)"/>
    <property type="match status" value="1"/>
</dbReference>
<dbReference type="Pfam" id="PF05352">
    <property type="entry name" value="Phage_connector"/>
    <property type="match status" value="1"/>
</dbReference>